<dbReference type="RefSeq" id="WP_060674639.1">
    <property type="nucleotide sequence ID" value="NZ_LIXZ01000025.1"/>
</dbReference>
<sequence length="490" mass="58127">MDNVLLSTLEVEKLKVKYGEYFEPIKSDNDFMTVLVRLKGIGVEGDNPREFFDTVKRLLEYIYRTENGKQALILTQLIHKIRIQSKFFLTDNATNVHQLCDLILIQFNHSLKDRVYYNVLKLLNYCDGSLGKFNIDSVLTPRIDNLEGNIYECFNIKLSLELLHTYLVLNIKDELLKLFSDICVDWYKFDHQVNEKIFEKLLWYAFILNRDKEIKEQITQYDSLIRSNRWGIKFFRYVTKSFSETGYINKEKLLLLINSFKKVKGYSAIEKESIIEHILKRVKEKQVMIGVERLVSYNLPPGDKLSDINQEILINLAVYENKKMTKIYKVIQVEAFSHPKREDIYMNRHFLKKLIEENEPGYIYVKEDRKANPKEEIESETEWFKWPSTDVISNPDDSNDSIGLNEKSELRKRGYQITGTTREQRWRILQRIVPDIGLKKVAYTIAGNVKLRKGQKDGSEKFRFAITEWEYDLAKLKKKYYKKDFNWPKT</sequence>
<proteinExistence type="predicted"/>
<dbReference type="Proteomes" id="UP000050398">
    <property type="component" value="Unassembled WGS sequence"/>
</dbReference>
<reference evidence="1 2" key="1">
    <citation type="submission" date="2015-08" db="EMBL/GenBank/DDBJ databases">
        <title>Draft Genome Sequence of Bacillus vietnamensis UCD-SED5.</title>
        <authorList>
            <person name="Lee R.D."/>
            <person name="Jospin G."/>
            <person name="Lang J.M."/>
            <person name="Coil D.A."/>
            <person name="Eisen J.A."/>
        </authorList>
    </citation>
    <scope>NUCLEOTIDE SEQUENCE [LARGE SCALE GENOMIC DNA]</scope>
    <source>
        <strain evidence="1 2">UCD-SED5</strain>
    </source>
</reference>
<dbReference type="EMBL" id="LIXZ01000025">
    <property type="protein sequence ID" value="KPL57818.1"/>
    <property type="molecule type" value="Genomic_DNA"/>
</dbReference>
<accession>A0A0N8GG88</accession>
<dbReference type="AlphaFoldDB" id="A0A0N8GG88"/>
<protein>
    <submittedName>
        <fullName evidence="1">Uncharacterized protein</fullName>
    </submittedName>
</protein>
<name>A0A0N8GG88_9BACI</name>
<evidence type="ECO:0000313" key="1">
    <source>
        <dbReference type="EMBL" id="KPL57818.1"/>
    </source>
</evidence>
<dbReference type="OrthoDB" id="2446958at2"/>
<comment type="caution">
    <text evidence="1">The sequence shown here is derived from an EMBL/GenBank/DDBJ whole genome shotgun (WGS) entry which is preliminary data.</text>
</comment>
<dbReference type="PATRIC" id="fig|218284.4.peg.2531"/>
<organism evidence="1 2">
    <name type="scientific">Rossellomorea vietnamensis</name>
    <dbReference type="NCBI Taxonomy" id="218284"/>
    <lineage>
        <taxon>Bacteria</taxon>
        <taxon>Bacillati</taxon>
        <taxon>Bacillota</taxon>
        <taxon>Bacilli</taxon>
        <taxon>Bacillales</taxon>
        <taxon>Bacillaceae</taxon>
        <taxon>Rossellomorea</taxon>
    </lineage>
</organism>
<evidence type="ECO:0000313" key="2">
    <source>
        <dbReference type="Proteomes" id="UP000050398"/>
    </source>
</evidence>
<gene>
    <name evidence="1" type="ORF">AM506_19905</name>
</gene>